<dbReference type="HAMAP" id="MF_01858">
    <property type="entry name" value="23SrRNA_methyltr_KL"/>
    <property type="match status" value="1"/>
</dbReference>
<dbReference type="HOGENOM" id="CLU_014042_2_0_6"/>
<comment type="function">
    <text evidence="6">Specifically methylates the guanine in position 2445 (m2G2445) and the guanine in position 2069 (m7G2069) of 23S rRNA.</text>
</comment>
<dbReference type="Pfam" id="PF22020">
    <property type="entry name" value="RlmL_1st"/>
    <property type="match status" value="1"/>
</dbReference>
<dbReference type="Pfam" id="PF01170">
    <property type="entry name" value="UPF0020"/>
    <property type="match status" value="1"/>
</dbReference>
<comment type="catalytic activity">
    <reaction evidence="6">
        <text>guanosine(2445) in 23S rRNA + S-adenosyl-L-methionine = N(2)-methylguanosine(2445) in 23S rRNA + S-adenosyl-L-homocysteine + H(+)</text>
        <dbReference type="Rhea" id="RHEA:42740"/>
        <dbReference type="Rhea" id="RHEA-COMP:10215"/>
        <dbReference type="Rhea" id="RHEA-COMP:10216"/>
        <dbReference type="ChEBI" id="CHEBI:15378"/>
        <dbReference type="ChEBI" id="CHEBI:57856"/>
        <dbReference type="ChEBI" id="CHEBI:59789"/>
        <dbReference type="ChEBI" id="CHEBI:74269"/>
        <dbReference type="ChEBI" id="CHEBI:74481"/>
        <dbReference type="EC" id="2.1.1.173"/>
    </reaction>
</comment>
<dbReference type="InterPro" id="IPR002052">
    <property type="entry name" value="DNA_methylase_N6_adenine_CS"/>
</dbReference>
<dbReference type="EMBL" id="FO203512">
    <property type="protein sequence ID" value="CCK75780.1"/>
    <property type="molecule type" value="Genomic_DNA"/>
</dbReference>
<comment type="subcellular location">
    <subcellularLocation>
        <location evidence="6">Cytoplasm</location>
    </subcellularLocation>
</comment>
<dbReference type="InterPro" id="IPR017244">
    <property type="entry name" value="23SrRNA_methyltr_KL"/>
</dbReference>
<dbReference type="Gene3D" id="3.30.750.80">
    <property type="entry name" value="RNA methyltransferase domain (HRMD) like"/>
    <property type="match status" value="1"/>
</dbReference>
<dbReference type="PROSITE" id="PS51165">
    <property type="entry name" value="THUMP"/>
    <property type="match status" value="1"/>
</dbReference>
<dbReference type="GO" id="GO:0003723">
    <property type="term" value="F:RNA binding"/>
    <property type="evidence" value="ECO:0007669"/>
    <property type="project" value="UniProtKB-UniRule"/>
</dbReference>
<comment type="similarity">
    <text evidence="6">Belongs to the methyltransferase superfamily. RlmKL family.</text>
</comment>
<dbReference type="NCBIfam" id="NF008748">
    <property type="entry name" value="PRK11783.1"/>
    <property type="match status" value="1"/>
</dbReference>
<feature type="domain" description="THUMP" evidence="9">
    <location>
        <begin position="46"/>
        <end position="156"/>
    </location>
</feature>
<evidence type="ECO:0000259" key="9">
    <source>
        <dbReference type="PROSITE" id="PS51165"/>
    </source>
</evidence>
<dbReference type="InterPro" id="IPR019614">
    <property type="entry name" value="SAM-dep_methyl-trfase"/>
</dbReference>
<dbReference type="InterPro" id="IPR004114">
    <property type="entry name" value="THUMP_dom"/>
</dbReference>
<dbReference type="GO" id="GO:0052915">
    <property type="term" value="F:23S rRNA (guanine(2445)-N(2))-methyltransferase activity"/>
    <property type="evidence" value="ECO:0007669"/>
    <property type="project" value="UniProtKB-UniRule"/>
</dbReference>
<keyword evidence="2 6" id="KW-0698">rRNA processing</keyword>
<evidence type="ECO:0000256" key="5">
    <source>
        <dbReference type="ARBA" id="ARBA00022691"/>
    </source>
</evidence>
<dbReference type="PATRIC" id="fig|698738.3.peg.1660"/>
<accession>R4YM54</accession>
<dbReference type="KEGG" id="oai:OLEAN_C16040"/>
<reference evidence="10 11" key="1">
    <citation type="journal article" date="2013" name="Nat. Commun.">
        <title>Genome sequence and functional genomic analysis of the oil-degrading bacterium Oleispira antarctica.</title>
        <authorList>
            <person name="Kube M."/>
            <person name="Chernikova T.N."/>
            <person name="Al-Ramahi Y."/>
            <person name="Beloqui A."/>
            <person name="Lopez-Cortez N."/>
            <person name="Guazzaroni M.E."/>
            <person name="Heipieper H.J."/>
            <person name="Klages S."/>
            <person name="Kotsyurbenko O.R."/>
            <person name="Langer I."/>
            <person name="Nechitaylo T.Y."/>
            <person name="Lunsdorf H."/>
            <person name="Fernandez M."/>
            <person name="Juarez S."/>
            <person name="Ciordia S."/>
            <person name="Singer A."/>
            <person name="Kagan O."/>
            <person name="Egorova O."/>
            <person name="Petit P.A."/>
            <person name="Stogios P."/>
            <person name="Kim Y."/>
            <person name="Tchigvintsev A."/>
            <person name="Flick R."/>
            <person name="Denaro R."/>
            <person name="Genovese M."/>
            <person name="Albar J.P."/>
            <person name="Reva O.N."/>
            <person name="Martinez-Gomariz M."/>
            <person name="Tran H."/>
            <person name="Ferrer M."/>
            <person name="Savchenko A."/>
            <person name="Yakunin A.F."/>
            <person name="Yakimov M.M."/>
            <person name="Golyshina O.V."/>
            <person name="Reinhardt R."/>
            <person name="Golyshin P.N."/>
        </authorList>
    </citation>
    <scope>NUCLEOTIDE SEQUENCE [LARGE SCALE GENOMIC DNA]</scope>
</reference>
<dbReference type="InterPro" id="IPR029063">
    <property type="entry name" value="SAM-dependent_MTases_sf"/>
</dbReference>
<keyword evidence="11" id="KW-1185">Reference proteome</keyword>
<evidence type="ECO:0000256" key="2">
    <source>
        <dbReference type="ARBA" id="ARBA00022552"/>
    </source>
</evidence>
<evidence type="ECO:0000256" key="6">
    <source>
        <dbReference type="HAMAP-Rule" id="MF_01858"/>
    </source>
</evidence>
<evidence type="ECO:0000256" key="7">
    <source>
        <dbReference type="PROSITE-ProRule" id="PRU00529"/>
    </source>
</evidence>
<dbReference type="EC" id="2.1.1.173" evidence="6"/>
<dbReference type="PIRSF" id="PIRSF037618">
    <property type="entry name" value="RNA_Mtase_bacteria_prd"/>
    <property type="match status" value="1"/>
</dbReference>
<dbReference type="Pfam" id="PF10672">
    <property type="entry name" value="Methyltrans_SAM"/>
    <property type="match status" value="1"/>
</dbReference>
<dbReference type="GO" id="GO:0005737">
    <property type="term" value="C:cytoplasm"/>
    <property type="evidence" value="ECO:0007669"/>
    <property type="project" value="UniProtKB-SubCell"/>
</dbReference>
<feature type="region of interest" description="Disordered" evidence="8">
    <location>
        <begin position="615"/>
        <end position="648"/>
    </location>
</feature>
<organism evidence="10 11">
    <name type="scientific">Oleispira antarctica RB-8</name>
    <dbReference type="NCBI Taxonomy" id="698738"/>
    <lineage>
        <taxon>Bacteria</taxon>
        <taxon>Pseudomonadati</taxon>
        <taxon>Pseudomonadota</taxon>
        <taxon>Gammaproteobacteria</taxon>
        <taxon>Oceanospirillales</taxon>
        <taxon>Oceanospirillaceae</taxon>
        <taxon>Oleispira</taxon>
    </lineage>
</organism>
<keyword evidence="5 6" id="KW-0949">S-adenosyl-L-methionine</keyword>
<dbReference type="GO" id="GO:0070043">
    <property type="term" value="F:rRNA (guanine-N7-)-methyltransferase activity"/>
    <property type="evidence" value="ECO:0007669"/>
    <property type="project" value="UniProtKB-UniRule"/>
</dbReference>
<dbReference type="PANTHER" id="PTHR47313:SF1">
    <property type="entry name" value="RIBOSOMAL RNA LARGE SUBUNIT METHYLTRANSFERASE K_L"/>
    <property type="match status" value="1"/>
</dbReference>
<keyword evidence="3 6" id="KW-0489">Methyltransferase</keyword>
<dbReference type="EC" id="2.1.1.264" evidence="6"/>
<evidence type="ECO:0000256" key="1">
    <source>
        <dbReference type="ARBA" id="ARBA00022490"/>
    </source>
</evidence>
<keyword evidence="1 6" id="KW-0963">Cytoplasm</keyword>
<dbReference type="AlphaFoldDB" id="R4YM54"/>
<dbReference type="Gene3D" id="3.40.50.150">
    <property type="entry name" value="Vaccinia Virus protein VP39"/>
    <property type="match status" value="2"/>
</dbReference>
<evidence type="ECO:0000256" key="8">
    <source>
        <dbReference type="SAM" id="MobiDB-lite"/>
    </source>
</evidence>
<evidence type="ECO:0000256" key="4">
    <source>
        <dbReference type="ARBA" id="ARBA00022679"/>
    </source>
</evidence>
<dbReference type="InterPro" id="IPR000241">
    <property type="entry name" value="RlmKL-like_Mtase"/>
</dbReference>
<dbReference type="PANTHER" id="PTHR47313">
    <property type="entry name" value="RIBOSOMAL RNA LARGE SUBUNIT METHYLTRANSFERASE K/L"/>
    <property type="match status" value="1"/>
</dbReference>
<evidence type="ECO:0000313" key="11">
    <source>
        <dbReference type="Proteomes" id="UP000032749"/>
    </source>
</evidence>
<evidence type="ECO:0000256" key="3">
    <source>
        <dbReference type="ARBA" id="ARBA00022603"/>
    </source>
</evidence>
<dbReference type="PROSITE" id="PS01261">
    <property type="entry name" value="UPF0020"/>
    <property type="match status" value="1"/>
</dbReference>
<dbReference type="CDD" id="cd11715">
    <property type="entry name" value="THUMP_AdoMetMT"/>
    <property type="match status" value="1"/>
</dbReference>
<dbReference type="PROSITE" id="PS00092">
    <property type="entry name" value="N6_MTASE"/>
    <property type="match status" value="1"/>
</dbReference>
<dbReference type="Pfam" id="PF02926">
    <property type="entry name" value="THUMP"/>
    <property type="match status" value="1"/>
</dbReference>
<dbReference type="SUPFAM" id="SSF53335">
    <property type="entry name" value="S-adenosyl-L-methionine-dependent methyltransferases"/>
    <property type="match status" value="3"/>
</dbReference>
<evidence type="ECO:0000313" key="10">
    <source>
        <dbReference type="EMBL" id="CCK75780.1"/>
    </source>
</evidence>
<dbReference type="STRING" id="698738.OLEAN_C16040"/>
<dbReference type="Gene3D" id="3.30.2130.30">
    <property type="match status" value="1"/>
</dbReference>
<sequence>MGQPREIFAVCPKGVEQLLADEIRQLGGEVIKESHLGVSWLGDLELAYRFCLWTRLATRLLLPLKESQVDDIDQMYDAAYDIPWSEFFTVDKSIRIDFHGKSEFVNNTQFGGQKIKDAICDRFRADVGARPNVDKDADVKIEVQLRHGRITISLNIAGDSLHKRGYRLMPGQAPLKENLAAALLIRAGWPARAAKGENLLDPMCGSGTLLIEGLLMAADIAPGLNRQVQGFEALKLHDRSVWKTIVDEARQRRTDGLASMESQFFGYENNPFQVEATLSNFSRAGVGDDILDEKVQIQSKSFQELWLRESVIKKGGLIICNPPYGERLSELPQLAPLYNELNEVTRATLPDWGMALITGNVDLARSIRRPMHKKYSFYNGAIPCTFLVFNACDERSMTVLTTSIRGPVEAFANRLKKNLKPLRKWAKRENINCYRIYDADLPEYSVAIDMYNDCLHVQEYVAPKTIEPAKAERRILDLLAVLPEVTGIAKENIVLKRRERQSGKKQYQRNSDFQQEAESHRMEVIEGNAKIWVNLQDYLDTGLFLDHRPTRMNIAAIAKGQRFLNLFCYTATASVHAAVAGAKTTTSVDLSKTYLNWAEDNFRLNGLLEKTTQGNQGKVAAMPSKDNTRGSSRAVTNPWGAQEQAQKKDEKHQFIEADCREWLKTIQTQTEEEKYDLIFMDPPTFSNSKKMEGILDIQRDHVELIEMAMARLTKHGLLIFSNNLRKFDMDESALKQFTIDNVSAKSVPNDYSRRANIHHCFEIRHAKKK</sequence>
<dbReference type="InterPro" id="IPR054170">
    <property type="entry name" value="RlmL_1st"/>
</dbReference>
<dbReference type="Proteomes" id="UP000032749">
    <property type="component" value="Chromosome"/>
</dbReference>
<name>R4YM54_OLEAN</name>
<dbReference type="SMART" id="SM00981">
    <property type="entry name" value="THUMP"/>
    <property type="match status" value="1"/>
</dbReference>
<proteinExistence type="inferred from homology"/>
<dbReference type="InterPro" id="IPR053943">
    <property type="entry name" value="RlmKL-like_Mtase_CS"/>
</dbReference>
<protein>
    <recommendedName>
        <fullName evidence="6">Ribosomal RNA large subunit methyltransferase K/L</fullName>
    </recommendedName>
    <domain>
        <recommendedName>
            <fullName evidence="6">23S rRNA m2G2445 methyltransferase</fullName>
            <ecNumber evidence="6">2.1.1.173</ecNumber>
        </recommendedName>
        <alternativeName>
            <fullName evidence="6">rRNA (guanine-N(2)-)-methyltransferase RlmL</fullName>
        </alternativeName>
    </domain>
    <domain>
        <recommendedName>
            <fullName evidence="6">23S rRNA m7G2069 methyltransferase</fullName>
            <ecNumber evidence="6">2.1.1.264</ecNumber>
        </recommendedName>
        <alternativeName>
            <fullName evidence="6">rRNA (guanine-N(7)-)-methyltransferase RlmK</fullName>
        </alternativeName>
    </domain>
</protein>
<comment type="catalytic activity">
    <reaction evidence="6">
        <text>guanosine(2069) in 23S rRNA + S-adenosyl-L-methionine = N(2)-methylguanosine(2069) in 23S rRNA + S-adenosyl-L-homocysteine + H(+)</text>
        <dbReference type="Rhea" id="RHEA:43772"/>
        <dbReference type="Rhea" id="RHEA-COMP:10688"/>
        <dbReference type="Rhea" id="RHEA-COMP:10689"/>
        <dbReference type="ChEBI" id="CHEBI:15378"/>
        <dbReference type="ChEBI" id="CHEBI:57856"/>
        <dbReference type="ChEBI" id="CHEBI:59789"/>
        <dbReference type="ChEBI" id="CHEBI:74269"/>
        <dbReference type="ChEBI" id="CHEBI:74481"/>
        <dbReference type="EC" id="2.1.1.264"/>
    </reaction>
</comment>
<keyword evidence="4 6" id="KW-0808">Transferase</keyword>
<keyword evidence="7" id="KW-0694">RNA-binding</keyword>
<gene>
    <name evidence="6" type="primary">rlmL</name>
    <name evidence="10" type="ORF">OLEAN_C16040</name>
</gene>